<feature type="region of interest" description="Disordered" evidence="1">
    <location>
        <begin position="81"/>
        <end position="113"/>
    </location>
</feature>
<comment type="caution">
    <text evidence="2">The sequence shown here is derived from an EMBL/GenBank/DDBJ whole genome shotgun (WGS) entry which is preliminary data.</text>
</comment>
<dbReference type="AlphaFoldDB" id="A0A1X2GLN2"/>
<evidence type="ECO:0000313" key="2">
    <source>
        <dbReference type="EMBL" id="ORX56444.1"/>
    </source>
</evidence>
<evidence type="ECO:0000313" key="3">
    <source>
        <dbReference type="Proteomes" id="UP000242146"/>
    </source>
</evidence>
<proteinExistence type="predicted"/>
<reference evidence="2 3" key="1">
    <citation type="submission" date="2016-07" db="EMBL/GenBank/DDBJ databases">
        <title>Pervasive Adenine N6-methylation of Active Genes in Fungi.</title>
        <authorList>
            <consortium name="DOE Joint Genome Institute"/>
            <person name="Mondo S.J."/>
            <person name="Dannebaum R.O."/>
            <person name="Kuo R.C."/>
            <person name="Labutti K."/>
            <person name="Haridas S."/>
            <person name="Kuo A."/>
            <person name="Salamov A."/>
            <person name="Ahrendt S.R."/>
            <person name="Lipzen A."/>
            <person name="Sullivan W."/>
            <person name="Andreopoulos W.B."/>
            <person name="Clum A."/>
            <person name="Lindquist E."/>
            <person name="Daum C."/>
            <person name="Ramamoorthy G.K."/>
            <person name="Gryganskyi A."/>
            <person name="Culley D."/>
            <person name="Magnuson J.K."/>
            <person name="James T.Y."/>
            <person name="O'Malley M.A."/>
            <person name="Stajich J.E."/>
            <person name="Spatafora J.W."/>
            <person name="Visel A."/>
            <person name="Grigoriev I.V."/>
        </authorList>
    </citation>
    <scope>NUCLEOTIDE SEQUENCE [LARGE SCALE GENOMIC DNA]</scope>
    <source>
        <strain evidence="2 3">NRRL 3301</strain>
    </source>
</reference>
<sequence length="113" mass="12567">MNPVHPRMKDETRHHLSTTTLPTADTPLIMFGNGMEGRINNPMIKGNLPGASDCVRSVLKRLEHRGLLMVPFVDEFRSSQKCPSFVEQDQAQEGSENDDEGQAQIGPCHHSTN</sequence>
<name>A0A1X2GLN2_9FUNG</name>
<feature type="non-terminal residue" evidence="2">
    <location>
        <position position="1"/>
    </location>
</feature>
<evidence type="ECO:0000256" key="1">
    <source>
        <dbReference type="SAM" id="MobiDB-lite"/>
    </source>
</evidence>
<gene>
    <name evidence="2" type="ORF">DM01DRAFT_1334926</name>
</gene>
<dbReference type="EMBL" id="MCGT01000010">
    <property type="protein sequence ID" value="ORX56444.1"/>
    <property type="molecule type" value="Genomic_DNA"/>
</dbReference>
<keyword evidence="3" id="KW-1185">Reference proteome</keyword>
<dbReference type="Proteomes" id="UP000242146">
    <property type="component" value="Unassembled WGS sequence"/>
</dbReference>
<feature type="compositionally biased region" description="Polar residues" evidence="1">
    <location>
        <begin position="81"/>
        <end position="94"/>
    </location>
</feature>
<accession>A0A1X2GLN2</accession>
<organism evidence="2 3">
    <name type="scientific">Hesseltinella vesiculosa</name>
    <dbReference type="NCBI Taxonomy" id="101127"/>
    <lineage>
        <taxon>Eukaryota</taxon>
        <taxon>Fungi</taxon>
        <taxon>Fungi incertae sedis</taxon>
        <taxon>Mucoromycota</taxon>
        <taxon>Mucoromycotina</taxon>
        <taxon>Mucoromycetes</taxon>
        <taxon>Mucorales</taxon>
        <taxon>Cunninghamellaceae</taxon>
        <taxon>Hesseltinella</taxon>
    </lineage>
</organism>
<protein>
    <submittedName>
        <fullName evidence="2">Uncharacterized protein</fullName>
    </submittedName>
</protein>
<feature type="region of interest" description="Disordered" evidence="1">
    <location>
        <begin position="1"/>
        <end position="24"/>
    </location>
</feature>